<dbReference type="EMBL" id="BAABYW010000001">
    <property type="protein sequence ID" value="GAA6409462.1"/>
    <property type="molecule type" value="Genomic_DNA"/>
</dbReference>
<proteinExistence type="predicted"/>
<evidence type="ECO:0000313" key="2">
    <source>
        <dbReference type="Proteomes" id="UP001600943"/>
    </source>
</evidence>
<protein>
    <submittedName>
        <fullName evidence="1">Uncharacterized protein</fullName>
    </submittedName>
</protein>
<name>A0ABQ0BDD4_9FIRM</name>
<gene>
    <name evidence="1" type="ORF">K040078D81_35790</name>
</gene>
<reference evidence="1 2" key="1">
    <citation type="submission" date="2024-04" db="EMBL/GenBank/DDBJ databases">
        <title>Defined microbial consortia suppress multidrug-resistant proinflammatory Enterobacteriaceae via ecological control.</title>
        <authorList>
            <person name="Furuichi M."/>
            <person name="Kawaguchi T."/>
            <person name="Pust M."/>
            <person name="Yasuma K."/>
            <person name="Plichta D."/>
            <person name="Hasegawa N."/>
            <person name="Ohya T."/>
            <person name="Bhattarai S."/>
            <person name="Sasajima S."/>
            <person name="Aoto Y."/>
            <person name="Tuganbaev T."/>
            <person name="Yaginuma M."/>
            <person name="Ueda M."/>
            <person name="Okahashi N."/>
            <person name="Amafuji K."/>
            <person name="Kiridooshi Y."/>
            <person name="Sugita K."/>
            <person name="Strazar M."/>
            <person name="Skelly A."/>
            <person name="Suda W."/>
            <person name="Hattori M."/>
            <person name="Nakamoto N."/>
            <person name="Caballero S."/>
            <person name="Norman J."/>
            <person name="Olle B."/>
            <person name="Tanoue T."/>
            <person name="Arita M."/>
            <person name="Bucci V."/>
            <person name="Atarashi K."/>
            <person name="Xavier R."/>
            <person name="Honda K."/>
        </authorList>
    </citation>
    <scope>NUCLEOTIDE SEQUENCE [LARGE SCALE GENOMIC DNA]</scope>
    <source>
        <strain evidence="2">k04-0078-D8-1</strain>
    </source>
</reference>
<sequence length="69" mass="7448">MAWVFEALYTERKAVNVRGSSFILPLTAPASFAAVVESAKMTLLRYHGSQSRKGALADLTGSAINAYIQ</sequence>
<keyword evidence="2" id="KW-1185">Reference proteome</keyword>
<accession>A0ABQ0BDD4</accession>
<organism evidence="1 2">
    <name type="scientific">Blautia hominis</name>
    <dbReference type="NCBI Taxonomy" id="2025493"/>
    <lineage>
        <taxon>Bacteria</taxon>
        <taxon>Bacillati</taxon>
        <taxon>Bacillota</taxon>
        <taxon>Clostridia</taxon>
        <taxon>Lachnospirales</taxon>
        <taxon>Lachnospiraceae</taxon>
        <taxon>Blautia</taxon>
    </lineage>
</organism>
<evidence type="ECO:0000313" key="1">
    <source>
        <dbReference type="EMBL" id="GAA6409462.1"/>
    </source>
</evidence>
<comment type="caution">
    <text evidence="1">The sequence shown here is derived from an EMBL/GenBank/DDBJ whole genome shotgun (WGS) entry which is preliminary data.</text>
</comment>
<dbReference type="Proteomes" id="UP001600943">
    <property type="component" value="Unassembled WGS sequence"/>
</dbReference>